<keyword evidence="2" id="KW-1185">Reference proteome</keyword>
<dbReference type="Proteomes" id="UP000216852">
    <property type="component" value="Unassembled WGS sequence"/>
</dbReference>
<sequence length="128" mass="15086">MVKKGYFGKYKGIEYEVTRDMQNRFLIMTDDLSKTTSDFVDLYNSGVYTKEINQNELSEYYKIESYVNYKGHKFGVSTSELNGKVLIGTTDSILAEQLNFERTDKYYYEKWISKDDVTIIEERKDITT</sequence>
<reference evidence="1 2" key="1">
    <citation type="submission" date="2017-07" db="EMBL/GenBank/DDBJ databases">
        <title>Isolation and whole genome analysis of endospore-forming bacteria from heroin.</title>
        <authorList>
            <person name="Kalinowski J."/>
            <person name="Ahrens B."/>
            <person name="Al-Dilaimi A."/>
            <person name="Winkler A."/>
            <person name="Wibberg D."/>
            <person name="Schleenbecker U."/>
            <person name="Ruckert C."/>
            <person name="Wolfel R."/>
            <person name="Grass G."/>
        </authorList>
    </citation>
    <scope>NUCLEOTIDE SEQUENCE [LARGE SCALE GENOMIC DNA]</scope>
    <source>
        <strain evidence="1 2">7517-1</strain>
    </source>
</reference>
<name>A0ABX4H3P7_9BACI</name>
<dbReference type="InterPro" id="IPR017020">
    <property type="entry name" value="UCP033725"/>
</dbReference>
<dbReference type="PIRSF" id="PIRSF033725">
    <property type="entry name" value="UCP033725"/>
    <property type="match status" value="1"/>
</dbReference>
<evidence type="ECO:0000313" key="1">
    <source>
        <dbReference type="EMBL" id="PAE01724.1"/>
    </source>
</evidence>
<gene>
    <name evidence="1" type="ORF">CHH48_00470</name>
</gene>
<protein>
    <submittedName>
        <fullName evidence="1">Uncharacterized protein</fullName>
    </submittedName>
</protein>
<accession>A0ABX4H3P7</accession>
<dbReference type="RefSeq" id="WP_095217406.1">
    <property type="nucleotide sequence ID" value="NZ_NPBJ01000002.1"/>
</dbReference>
<comment type="caution">
    <text evidence="1">The sequence shown here is derived from an EMBL/GenBank/DDBJ whole genome shotgun (WGS) entry which is preliminary data.</text>
</comment>
<organism evidence="1 2">
    <name type="scientific">Terribacillus saccharophilus</name>
    <dbReference type="NCBI Taxonomy" id="361277"/>
    <lineage>
        <taxon>Bacteria</taxon>
        <taxon>Bacillati</taxon>
        <taxon>Bacillota</taxon>
        <taxon>Bacilli</taxon>
        <taxon>Bacillales</taxon>
        <taxon>Bacillaceae</taxon>
        <taxon>Terribacillus</taxon>
    </lineage>
</organism>
<dbReference type="EMBL" id="NPBJ01000002">
    <property type="protein sequence ID" value="PAE01724.1"/>
    <property type="molecule type" value="Genomic_DNA"/>
</dbReference>
<proteinExistence type="predicted"/>
<evidence type="ECO:0000313" key="2">
    <source>
        <dbReference type="Proteomes" id="UP000216852"/>
    </source>
</evidence>